<keyword evidence="2" id="KW-1185">Reference proteome</keyword>
<reference evidence="1 2" key="1">
    <citation type="journal article" date="2007" name="Nature">
        <title>Evolution of genes and genomes on the Drosophila phylogeny.</title>
        <authorList>
            <consortium name="Drosophila 12 Genomes Consortium"/>
            <person name="Clark A.G."/>
            <person name="Eisen M.B."/>
            <person name="Smith D.R."/>
            <person name="Bergman C.M."/>
            <person name="Oliver B."/>
            <person name="Markow T.A."/>
            <person name="Kaufman T.C."/>
            <person name="Kellis M."/>
            <person name="Gelbart W."/>
            <person name="Iyer V.N."/>
            <person name="Pollard D.A."/>
            <person name="Sackton T.B."/>
            <person name="Larracuente A.M."/>
            <person name="Singh N.D."/>
            <person name="Abad J.P."/>
            <person name="Abt D.N."/>
            <person name="Adryan B."/>
            <person name="Aguade M."/>
            <person name="Akashi H."/>
            <person name="Anderson W.W."/>
            <person name="Aquadro C.F."/>
            <person name="Ardell D.H."/>
            <person name="Arguello R."/>
            <person name="Artieri C.G."/>
            <person name="Barbash D.A."/>
            <person name="Barker D."/>
            <person name="Barsanti P."/>
            <person name="Batterham P."/>
            <person name="Batzoglou S."/>
            <person name="Begun D."/>
            <person name="Bhutkar A."/>
            <person name="Blanco E."/>
            <person name="Bosak S.A."/>
            <person name="Bradley R.K."/>
            <person name="Brand A.D."/>
            <person name="Brent M.R."/>
            <person name="Brooks A.N."/>
            <person name="Brown R.H."/>
            <person name="Butlin R.K."/>
            <person name="Caggese C."/>
            <person name="Calvi B.R."/>
            <person name="Bernardo de Carvalho A."/>
            <person name="Caspi A."/>
            <person name="Castrezana S."/>
            <person name="Celniker S.E."/>
            <person name="Chang J.L."/>
            <person name="Chapple C."/>
            <person name="Chatterji S."/>
            <person name="Chinwalla A."/>
            <person name="Civetta A."/>
            <person name="Clifton S.W."/>
            <person name="Comeron J.M."/>
            <person name="Costello J.C."/>
            <person name="Coyne J.A."/>
            <person name="Daub J."/>
            <person name="David R.G."/>
            <person name="Delcher A.L."/>
            <person name="Delehaunty K."/>
            <person name="Do C.B."/>
            <person name="Ebling H."/>
            <person name="Edwards K."/>
            <person name="Eickbush T."/>
            <person name="Evans J.D."/>
            <person name="Filipski A."/>
            <person name="Findeiss S."/>
            <person name="Freyhult E."/>
            <person name="Fulton L."/>
            <person name="Fulton R."/>
            <person name="Garcia A.C."/>
            <person name="Gardiner A."/>
            <person name="Garfield D.A."/>
            <person name="Garvin B.E."/>
            <person name="Gibson G."/>
            <person name="Gilbert D."/>
            <person name="Gnerre S."/>
            <person name="Godfrey J."/>
            <person name="Good R."/>
            <person name="Gotea V."/>
            <person name="Gravely B."/>
            <person name="Greenberg A.J."/>
            <person name="Griffiths-Jones S."/>
            <person name="Gross S."/>
            <person name="Guigo R."/>
            <person name="Gustafson E.A."/>
            <person name="Haerty W."/>
            <person name="Hahn M.W."/>
            <person name="Halligan D.L."/>
            <person name="Halpern A.L."/>
            <person name="Halter G.M."/>
            <person name="Han M.V."/>
            <person name="Heger A."/>
            <person name="Hillier L."/>
            <person name="Hinrichs A.S."/>
            <person name="Holmes I."/>
            <person name="Hoskins R.A."/>
            <person name="Hubisz M.J."/>
            <person name="Hultmark D."/>
            <person name="Huntley M.A."/>
            <person name="Jaffe D.B."/>
            <person name="Jagadeeshan S."/>
            <person name="Jeck W.R."/>
            <person name="Johnson J."/>
            <person name="Jones C.D."/>
            <person name="Jordan W.C."/>
            <person name="Karpen G.H."/>
            <person name="Kataoka E."/>
            <person name="Keightley P.D."/>
            <person name="Kheradpour P."/>
            <person name="Kirkness E.F."/>
            <person name="Koerich L.B."/>
            <person name="Kristiansen K."/>
            <person name="Kudrna D."/>
            <person name="Kulathinal R.J."/>
            <person name="Kumar S."/>
            <person name="Kwok R."/>
            <person name="Lander E."/>
            <person name="Langley C.H."/>
            <person name="Lapoint R."/>
            <person name="Lazzaro B.P."/>
            <person name="Lee S.J."/>
            <person name="Levesque L."/>
            <person name="Li R."/>
            <person name="Lin C.F."/>
            <person name="Lin M.F."/>
            <person name="Lindblad-Toh K."/>
            <person name="Llopart A."/>
            <person name="Long M."/>
            <person name="Low L."/>
            <person name="Lozovsky E."/>
            <person name="Lu J."/>
            <person name="Luo M."/>
            <person name="Machado C.A."/>
            <person name="Makalowski W."/>
            <person name="Marzo M."/>
            <person name="Matsuda M."/>
            <person name="Matzkin L."/>
            <person name="McAllister B."/>
            <person name="McBride C.S."/>
            <person name="McKernan B."/>
            <person name="McKernan K."/>
            <person name="Mendez-Lago M."/>
            <person name="Minx P."/>
            <person name="Mollenhauer M.U."/>
            <person name="Montooth K."/>
            <person name="Mount S.M."/>
            <person name="Mu X."/>
            <person name="Myers E."/>
            <person name="Negre B."/>
            <person name="Newfeld S."/>
            <person name="Nielsen R."/>
            <person name="Noor M.A."/>
            <person name="O'Grady P."/>
            <person name="Pachter L."/>
            <person name="Papaceit M."/>
            <person name="Parisi M.J."/>
            <person name="Parisi M."/>
            <person name="Parts L."/>
            <person name="Pedersen J.S."/>
            <person name="Pesole G."/>
            <person name="Phillippy A.M."/>
            <person name="Ponting C.P."/>
            <person name="Pop M."/>
            <person name="Porcelli D."/>
            <person name="Powell J.R."/>
            <person name="Prohaska S."/>
            <person name="Pruitt K."/>
            <person name="Puig M."/>
            <person name="Quesneville H."/>
            <person name="Ram K.R."/>
            <person name="Rand D."/>
            <person name="Rasmussen M.D."/>
            <person name="Reed L.K."/>
            <person name="Reenan R."/>
            <person name="Reily A."/>
            <person name="Remington K.A."/>
            <person name="Rieger T.T."/>
            <person name="Ritchie M.G."/>
            <person name="Robin C."/>
            <person name="Rogers Y.H."/>
            <person name="Rohde C."/>
            <person name="Rozas J."/>
            <person name="Rubenfield M.J."/>
            <person name="Ruiz A."/>
            <person name="Russo S."/>
            <person name="Salzberg S.L."/>
            <person name="Sanchez-Gracia A."/>
            <person name="Saranga D.J."/>
            <person name="Sato H."/>
            <person name="Schaeffer S.W."/>
            <person name="Schatz M.C."/>
            <person name="Schlenke T."/>
            <person name="Schwartz R."/>
            <person name="Segarra C."/>
            <person name="Singh R.S."/>
            <person name="Sirot L."/>
            <person name="Sirota M."/>
            <person name="Sisneros N.B."/>
            <person name="Smith C.D."/>
            <person name="Smith T.F."/>
            <person name="Spieth J."/>
            <person name="Stage D.E."/>
            <person name="Stark A."/>
            <person name="Stephan W."/>
            <person name="Strausberg R.L."/>
            <person name="Strempel S."/>
            <person name="Sturgill D."/>
            <person name="Sutton G."/>
            <person name="Sutton G.G."/>
            <person name="Tao W."/>
            <person name="Teichmann S."/>
            <person name="Tobari Y.N."/>
            <person name="Tomimura Y."/>
            <person name="Tsolas J.M."/>
            <person name="Valente V.L."/>
            <person name="Venter E."/>
            <person name="Venter J.C."/>
            <person name="Vicario S."/>
            <person name="Vieira F.G."/>
            <person name="Vilella A.J."/>
            <person name="Villasante A."/>
            <person name="Walenz B."/>
            <person name="Wang J."/>
            <person name="Wasserman M."/>
            <person name="Watts T."/>
            <person name="Wilson D."/>
            <person name="Wilson R.K."/>
            <person name="Wing R.A."/>
            <person name="Wolfner M.F."/>
            <person name="Wong A."/>
            <person name="Wong G.K."/>
            <person name="Wu C.I."/>
            <person name="Wu G."/>
            <person name="Yamamoto D."/>
            <person name="Yang H.P."/>
            <person name="Yang S.P."/>
            <person name="Yorke J.A."/>
            <person name="Yoshida K."/>
            <person name="Zdobnov E."/>
            <person name="Zhang P."/>
            <person name="Zhang Y."/>
            <person name="Zimin A.V."/>
            <person name="Baldwin J."/>
            <person name="Abdouelleil A."/>
            <person name="Abdulkadir J."/>
            <person name="Abebe A."/>
            <person name="Abera B."/>
            <person name="Abreu J."/>
            <person name="Acer S.C."/>
            <person name="Aftuck L."/>
            <person name="Alexander A."/>
            <person name="An P."/>
            <person name="Anderson E."/>
            <person name="Anderson S."/>
            <person name="Arachi H."/>
            <person name="Azer M."/>
            <person name="Bachantsang P."/>
            <person name="Barry A."/>
            <person name="Bayul T."/>
            <person name="Berlin A."/>
            <person name="Bessette D."/>
            <person name="Bloom T."/>
            <person name="Blye J."/>
            <person name="Boguslavskiy L."/>
            <person name="Bonnet C."/>
            <person name="Boukhgalter B."/>
            <person name="Bourzgui I."/>
            <person name="Brown A."/>
            <person name="Cahill P."/>
            <person name="Channer S."/>
            <person name="Cheshatsang Y."/>
            <person name="Chuda L."/>
            <person name="Citroen M."/>
            <person name="Collymore A."/>
            <person name="Cooke P."/>
            <person name="Costello M."/>
            <person name="D'Aco K."/>
            <person name="Daza R."/>
            <person name="De Haan G."/>
            <person name="DeGray S."/>
            <person name="DeMaso C."/>
            <person name="Dhargay N."/>
            <person name="Dooley K."/>
            <person name="Dooley E."/>
            <person name="Doricent M."/>
            <person name="Dorje P."/>
            <person name="Dorjee K."/>
            <person name="Dupes A."/>
            <person name="Elong R."/>
            <person name="Falk J."/>
            <person name="Farina A."/>
            <person name="Faro S."/>
            <person name="Ferguson D."/>
            <person name="Fisher S."/>
            <person name="Foley C.D."/>
            <person name="Franke A."/>
            <person name="Friedrich D."/>
            <person name="Gadbois L."/>
            <person name="Gearin G."/>
            <person name="Gearin C.R."/>
            <person name="Giannoukos G."/>
            <person name="Goode T."/>
            <person name="Graham J."/>
            <person name="Grandbois E."/>
            <person name="Grewal S."/>
            <person name="Gyaltsen K."/>
            <person name="Hafez N."/>
            <person name="Hagos B."/>
            <person name="Hall J."/>
            <person name="Henson C."/>
            <person name="Hollinger A."/>
            <person name="Honan T."/>
            <person name="Huard M.D."/>
            <person name="Hughes L."/>
            <person name="Hurhula B."/>
            <person name="Husby M.E."/>
            <person name="Kamat A."/>
            <person name="Kanga B."/>
            <person name="Kashin S."/>
            <person name="Khazanovich D."/>
            <person name="Kisner P."/>
            <person name="Lance K."/>
            <person name="Lara M."/>
            <person name="Lee W."/>
            <person name="Lennon N."/>
            <person name="Letendre F."/>
            <person name="LeVine R."/>
            <person name="Lipovsky A."/>
            <person name="Liu X."/>
            <person name="Liu J."/>
            <person name="Liu S."/>
            <person name="Lokyitsang T."/>
            <person name="Lokyitsang Y."/>
            <person name="Lubonja R."/>
            <person name="Lui A."/>
            <person name="MacDonald P."/>
            <person name="Magnisalis V."/>
            <person name="Maru K."/>
            <person name="Matthews C."/>
            <person name="McCusker W."/>
            <person name="McDonough S."/>
            <person name="Mehta T."/>
            <person name="Meldrim J."/>
            <person name="Meneus L."/>
            <person name="Mihai O."/>
            <person name="Mihalev A."/>
            <person name="Mihova T."/>
            <person name="Mittelman R."/>
            <person name="Mlenga V."/>
            <person name="Montmayeur A."/>
            <person name="Mulrain L."/>
            <person name="Navidi A."/>
            <person name="Naylor J."/>
            <person name="Negash T."/>
            <person name="Nguyen T."/>
            <person name="Nguyen N."/>
            <person name="Nicol R."/>
            <person name="Norbu C."/>
            <person name="Norbu N."/>
            <person name="Novod N."/>
            <person name="O'Neill B."/>
            <person name="Osman S."/>
            <person name="Markiewicz E."/>
            <person name="Oyono O.L."/>
            <person name="Patti C."/>
            <person name="Phunkhang P."/>
            <person name="Pierre F."/>
            <person name="Priest M."/>
            <person name="Raghuraman S."/>
            <person name="Rege F."/>
            <person name="Reyes R."/>
            <person name="Rise C."/>
            <person name="Rogov P."/>
            <person name="Ross K."/>
            <person name="Ryan E."/>
            <person name="Settipalli S."/>
            <person name="Shea T."/>
            <person name="Sherpa N."/>
            <person name="Shi L."/>
            <person name="Shih D."/>
            <person name="Sparrow T."/>
            <person name="Spaulding J."/>
            <person name="Stalker J."/>
            <person name="Stange-Thomann N."/>
            <person name="Stavropoulos S."/>
            <person name="Stone C."/>
            <person name="Strader C."/>
            <person name="Tesfaye S."/>
            <person name="Thomson T."/>
            <person name="Thoulutsang Y."/>
            <person name="Thoulutsang D."/>
            <person name="Topham K."/>
            <person name="Topping I."/>
            <person name="Tsamla T."/>
            <person name="Vassiliev H."/>
            <person name="Vo A."/>
            <person name="Wangchuk T."/>
            <person name="Wangdi T."/>
            <person name="Weiand M."/>
            <person name="Wilkinson J."/>
            <person name="Wilson A."/>
            <person name="Yadav S."/>
            <person name="Young G."/>
            <person name="Yu Q."/>
            <person name="Zembek L."/>
            <person name="Zhong D."/>
            <person name="Zimmer A."/>
            <person name="Zwirko Z."/>
            <person name="Jaffe D.B."/>
            <person name="Alvarez P."/>
            <person name="Brockman W."/>
            <person name="Butler J."/>
            <person name="Chin C."/>
            <person name="Gnerre S."/>
            <person name="Grabherr M."/>
            <person name="Kleber M."/>
            <person name="Mauceli E."/>
            <person name="MacCallum I."/>
        </authorList>
    </citation>
    <scope>NUCLEOTIDE SEQUENCE [LARGE SCALE GENOMIC DNA]</scope>
    <source>
        <strain evidence="2">Rob3c / Tucson 14021-0248.25</strain>
    </source>
</reference>
<dbReference type="EMBL" id="CH480832">
    <property type="protein sequence ID" value="EDW46143.1"/>
    <property type="molecule type" value="Genomic_DNA"/>
</dbReference>
<proteinExistence type="predicted"/>
<evidence type="ECO:0000313" key="2">
    <source>
        <dbReference type="Proteomes" id="UP000001292"/>
    </source>
</evidence>
<sequence>MRLEEFDGSLHYLTVDEADCANAAADKMAARVEETIPTCQIRSSGELRSVT</sequence>
<protein>
    <submittedName>
        <fullName evidence="1">GM13443</fullName>
    </submittedName>
</protein>
<name>B4IF89_DROSE</name>
<dbReference type="Proteomes" id="UP000001292">
    <property type="component" value="Unassembled WGS sequence"/>
</dbReference>
<dbReference type="HOGENOM" id="CLU_3108640_0_0_1"/>
<accession>B4IF89</accession>
<dbReference type="AlphaFoldDB" id="B4IF89"/>
<organism evidence="2">
    <name type="scientific">Drosophila sechellia</name>
    <name type="common">Fruit fly</name>
    <dbReference type="NCBI Taxonomy" id="7238"/>
    <lineage>
        <taxon>Eukaryota</taxon>
        <taxon>Metazoa</taxon>
        <taxon>Ecdysozoa</taxon>
        <taxon>Arthropoda</taxon>
        <taxon>Hexapoda</taxon>
        <taxon>Insecta</taxon>
        <taxon>Pterygota</taxon>
        <taxon>Neoptera</taxon>
        <taxon>Endopterygota</taxon>
        <taxon>Diptera</taxon>
        <taxon>Brachycera</taxon>
        <taxon>Muscomorpha</taxon>
        <taxon>Ephydroidea</taxon>
        <taxon>Drosophilidae</taxon>
        <taxon>Drosophila</taxon>
        <taxon>Sophophora</taxon>
    </lineage>
</organism>
<gene>
    <name evidence="1" type="primary">Dsec\GM13443</name>
    <name evidence="1" type="ORF">Dsec_GM13443</name>
</gene>
<evidence type="ECO:0000313" key="1">
    <source>
        <dbReference type="EMBL" id="EDW46143.1"/>
    </source>
</evidence>